<dbReference type="AlphaFoldDB" id="C7RQM2"/>
<dbReference type="PANTHER" id="PTHR33525:SF6">
    <property type="entry name" value="HDOD DOMAIN-CONTAINING PROTEIN"/>
    <property type="match status" value="1"/>
</dbReference>
<dbReference type="eggNOG" id="COG1639">
    <property type="taxonomic scope" value="Bacteria"/>
</dbReference>
<dbReference type="SUPFAM" id="SSF109604">
    <property type="entry name" value="HD-domain/PDEase-like"/>
    <property type="match status" value="1"/>
</dbReference>
<dbReference type="EMBL" id="CP001715">
    <property type="protein sequence ID" value="ACV34370.1"/>
    <property type="molecule type" value="Genomic_DNA"/>
</dbReference>
<dbReference type="HOGENOM" id="CLU_048246_2_1_4"/>
<reference evidence="2" key="2">
    <citation type="submission" date="2009-09" db="EMBL/GenBank/DDBJ databases">
        <title>Complete sequence of chromosome of Candidatus Accumulibacter phosphatis clade IIA str. UW-1.</title>
        <authorList>
            <consortium name="US DOE Joint Genome Institute"/>
            <person name="Martin H.G."/>
            <person name="Ivanova N."/>
            <person name="Kunin V."/>
            <person name="Warnecke F."/>
            <person name="Barry K."/>
            <person name="He S."/>
            <person name="Salamov A."/>
            <person name="Szeto E."/>
            <person name="Dalin E."/>
            <person name="Pangilinan J.L."/>
            <person name="Lapidus A."/>
            <person name="Lowry S."/>
            <person name="Kyrpides N.C."/>
            <person name="McMahon K.D."/>
            <person name="Hugenholtz P."/>
        </authorList>
    </citation>
    <scope>NUCLEOTIDE SEQUENCE [LARGE SCALE GENOMIC DNA]</scope>
    <source>
        <strain evidence="2">UW-1</strain>
    </source>
</reference>
<feature type="domain" description="HDOD" evidence="1">
    <location>
        <begin position="28"/>
        <end position="221"/>
    </location>
</feature>
<evidence type="ECO:0000259" key="1">
    <source>
        <dbReference type="PROSITE" id="PS51833"/>
    </source>
</evidence>
<dbReference type="Gene3D" id="1.10.3210.10">
    <property type="entry name" value="Hypothetical protein af1432"/>
    <property type="match status" value="1"/>
</dbReference>
<dbReference type="KEGG" id="app:CAP2UW1_1034"/>
<gene>
    <name evidence="2" type="ordered locus">CAP2UW1_1034</name>
</gene>
<dbReference type="InterPro" id="IPR052340">
    <property type="entry name" value="RNase_Y/CdgJ"/>
</dbReference>
<accession>C7RQM2</accession>
<evidence type="ECO:0000313" key="2">
    <source>
        <dbReference type="EMBL" id="ACV34370.1"/>
    </source>
</evidence>
<dbReference type="PANTHER" id="PTHR33525">
    <property type="match status" value="1"/>
</dbReference>
<dbReference type="InterPro" id="IPR013976">
    <property type="entry name" value="HDOD"/>
</dbReference>
<sequence length="294" mass="32497">MTDIPEETLNGRPQVDQVLEQTLQDLDIPPRPLIIDRIKAEIGSDSRNVKRIGQLISADVSLAAGLIKTANSPYFGLRNRARSAHDALLMLGLDVASRAVATISLRQAFPSNGQLERFWGASAQIAALSGWLAEELPNRRVRTHDAYTYGLFRDCGIAMLLRRFPGYRQTLERANADGVLTFTAVEQQELPTDHAMVGCLLAQDWWLPEEICLAIRHHHDQSAIDLFESGLPAASRYLVAISQTAEHLVQQLTGGSRTQEWSKLGGSCLRLLKLAETDLGDLHEGAEEVLRTVD</sequence>
<dbReference type="STRING" id="522306.CAP2UW1_1034"/>
<organism evidence="2">
    <name type="scientific">Accumulibacter regalis</name>
    <dbReference type="NCBI Taxonomy" id="522306"/>
    <lineage>
        <taxon>Bacteria</taxon>
        <taxon>Pseudomonadati</taxon>
        <taxon>Pseudomonadota</taxon>
        <taxon>Betaproteobacteria</taxon>
        <taxon>Candidatus Accumulibacter</taxon>
    </lineage>
</organism>
<dbReference type="Pfam" id="PF08668">
    <property type="entry name" value="HDOD"/>
    <property type="match status" value="1"/>
</dbReference>
<dbReference type="PROSITE" id="PS51833">
    <property type="entry name" value="HDOD"/>
    <property type="match status" value="1"/>
</dbReference>
<proteinExistence type="predicted"/>
<name>C7RQM2_ACCRE</name>
<reference evidence="2" key="1">
    <citation type="submission" date="2009-08" db="EMBL/GenBank/DDBJ databases">
        <authorList>
            <consortium name="US DOE Joint Genome Institute"/>
            <person name="Lucas S."/>
            <person name="Copeland A."/>
            <person name="Lapidus A."/>
            <person name="Glavina del Rio T."/>
            <person name="Dalin E."/>
            <person name="Tice H."/>
            <person name="Bruce D."/>
            <person name="Barry K."/>
            <person name="Pitluck S."/>
            <person name="Lowry S."/>
            <person name="Larimer F."/>
            <person name="Land M."/>
            <person name="Hauser L."/>
            <person name="Kyrpides N."/>
            <person name="Ivanova N."/>
            <person name="McMahon K.D."/>
            <person name="Hugenholtz P."/>
        </authorList>
    </citation>
    <scope>NUCLEOTIDE SEQUENCE</scope>
    <source>
        <strain evidence="2">UW-1</strain>
    </source>
</reference>
<dbReference type="OrthoDB" id="9784953at2"/>
<protein>
    <submittedName>
        <fullName evidence="2">Putative signal transduction protein</fullName>
    </submittedName>
</protein>